<keyword evidence="3" id="KW-1185">Reference proteome</keyword>
<evidence type="ECO:0000313" key="2">
    <source>
        <dbReference type="EMBL" id="KAJ3599874.1"/>
    </source>
</evidence>
<sequence>MNASGHQRFLPTGLYPIITSSSSPSPHECSSSWQELQERQEDPLWYVCSSAVINTALLRLRAGPEERVDGTSLSLSASRSSLSGENLLG</sequence>
<proteinExistence type="predicted"/>
<dbReference type="EMBL" id="JANIIK010000048">
    <property type="protein sequence ID" value="KAJ3599874.1"/>
    <property type="molecule type" value="Genomic_DNA"/>
</dbReference>
<dbReference type="Proteomes" id="UP001148018">
    <property type="component" value="Unassembled WGS sequence"/>
</dbReference>
<feature type="compositionally biased region" description="Low complexity" evidence="1">
    <location>
        <begin position="72"/>
        <end position="83"/>
    </location>
</feature>
<comment type="caution">
    <text evidence="2">The sequence shown here is derived from an EMBL/GenBank/DDBJ whole genome shotgun (WGS) entry which is preliminary data.</text>
</comment>
<evidence type="ECO:0000313" key="3">
    <source>
        <dbReference type="Proteomes" id="UP001148018"/>
    </source>
</evidence>
<gene>
    <name evidence="2" type="ORF">NHX12_033828</name>
</gene>
<evidence type="ECO:0000256" key="1">
    <source>
        <dbReference type="SAM" id="MobiDB-lite"/>
    </source>
</evidence>
<accession>A0A9Q0IIB4</accession>
<protein>
    <submittedName>
        <fullName evidence="2">Uncharacterized protein</fullName>
    </submittedName>
</protein>
<name>A0A9Q0IIB4_9TELE</name>
<dbReference type="AlphaFoldDB" id="A0A9Q0IIB4"/>
<feature type="region of interest" description="Disordered" evidence="1">
    <location>
        <begin position="65"/>
        <end position="89"/>
    </location>
</feature>
<organism evidence="2 3">
    <name type="scientific">Muraenolepis orangiensis</name>
    <name type="common">Patagonian moray cod</name>
    <dbReference type="NCBI Taxonomy" id="630683"/>
    <lineage>
        <taxon>Eukaryota</taxon>
        <taxon>Metazoa</taxon>
        <taxon>Chordata</taxon>
        <taxon>Craniata</taxon>
        <taxon>Vertebrata</taxon>
        <taxon>Euteleostomi</taxon>
        <taxon>Actinopterygii</taxon>
        <taxon>Neopterygii</taxon>
        <taxon>Teleostei</taxon>
        <taxon>Neoteleostei</taxon>
        <taxon>Acanthomorphata</taxon>
        <taxon>Zeiogadaria</taxon>
        <taxon>Gadariae</taxon>
        <taxon>Gadiformes</taxon>
        <taxon>Muraenolepidoidei</taxon>
        <taxon>Muraenolepididae</taxon>
        <taxon>Muraenolepis</taxon>
    </lineage>
</organism>
<reference evidence="2" key="1">
    <citation type="submission" date="2022-07" db="EMBL/GenBank/DDBJ databases">
        <title>Chromosome-level genome of Muraenolepis orangiensis.</title>
        <authorList>
            <person name="Kim J."/>
        </authorList>
    </citation>
    <scope>NUCLEOTIDE SEQUENCE</scope>
    <source>
        <strain evidence="2">KU_S4_2022</strain>
        <tissue evidence="2">Muscle</tissue>
    </source>
</reference>